<feature type="domain" description="START" evidence="3">
    <location>
        <begin position="440"/>
        <end position="613"/>
    </location>
</feature>
<evidence type="ECO:0000256" key="2">
    <source>
        <dbReference type="SAM" id="Phobius"/>
    </source>
</evidence>
<organism evidence="4 5">
    <name type="scientific">Clathrus columnatus</name>
    <dbReference type="NCBI Taxonomy" id="1419009"/>
    <lineage>
        <taxon>Eukaryota</taxon>
        <taxon>Fungi</taxon>
        <taxon>Dikarya</taxon>
        <taxon>Basidiomycota</taxon>
        <taxon>Agaricomycotina</taxon>
        <taxon>Agaricomycetes</taxon>
        <taxon>Phallomycetidae</taxon>
        <taxon>Phallales</taxon>
        <taxon>Clathraceae</taxon>
        <taxon>Clathrus</taxon>
    </lineage>
</organism>
<keyword evidence="5" id="KW-1185">Reference proteome</keyword>
<feature type="compositionally biased region" description="Polar residues" evidence="1">
    <location>
        <begin position="1534"/>
        <end position="1559"/>
    </location>
</feature>
<dbReference type="CDD" id="cd00177">
    <property type="entry name" value="START"/>
    <property type="match status" value="1"/>
</dbReference>
<evidence type="ECO:0000313" key="4">
    <source>
        <dbReference type="EMBL" id="GJJ11421.1"/>
    </source>
</evidence>
<feature type="compositionally biased region" description="Polar residues" evidence="1">
    <location>
        <begin position="1487"/>
        <end position="1498"/>
    </location>
</feature>
<dbReference type="InterPro" id="IPR023393">
    <property type="entry name" value="START-like_dom_sf"/>
</dbReference>
<evidence type="ECO:0000313" key="5">
    <source>
        <dbReference type="Proteomes" id="UP001050691"/>
    </source>
</evidence>
<keyword evidence="2" id="KW-1133">Transmembrane helix</keyword>
<name>A0AAV5AG11_9AGAM</name>
<dbReference type="Gene3D" id="3.30.530.20">
    <property type="match status" value="3"/>
</dbReference>
<gene>
    <name evidence="4" type="ORF">Clacol_005654</name>
</gene>
<dbReference type="Proteomes" id="UP001050691">
    <property type="component" value="Unassembled WGS sequence"/>
</dbReference>
<proteinExistence type="predicted"/>
<dbReference type="EMBL" id="BPWL01000006">
    <property type="protein sequence ID" value="GJJ11421.1"/>
    <property type="molecule type" value="Genomic_DNA"/>
</dbReference>
<dbReference type="PROSITE" id="PS50848">
    <property type="entry name" value="START"/>
    <property type="match status" value="2"/>
</dbReference>
<feature type="region of interest" description="Disordered" evidence="1">
    <location>
        <begin position="1529"/>
        <end position="1559"/>
    </location>
</feature>
<dbReference type="GO" id="GO:0008289">
    <property type="term" value="F:lipid binding"/>
    <property type="evidence" value="ECO:0007669"/>
    <property type="project" value="InterPro"/>
</dbReference>
<dbReference type="Pfam" id="PF01852">
    <property type="entry name" value="START"/>
    <property type="match status" value="1"/>
</dbReference>
<dbReference type="PANTHER" id="PTHR19308:SF54">
    <property type="entry name" value="START DOMAIN-CONTAINING PROTEIN"/>
    <property type="match status" value="1"/>
</dbReference>
<sequence>MSNLKGKSKVSWSTDNMVMHRKQAKDGDVTRVVLDIPIESSVAELDKWRAILTTPDVRSEWDPSVESSYLVEMFDWNTRIARTNYTLGWPANPRDTVTISKTYFDGVTLIDISTSLPRSPDEPAYLRPAPPYVRSHLHLFAWCVQLQYPKPSSNDDSPPSPNKIRITCFWQHDFRTLWSSTTPIVQQLPVMIQGLVRSIRKRGHRIPLLSAYGTGVAIEHMTFEIGREALAIDYVILNENEDEDANHSVKDLVQVNEAKAKKRLERTIECFLPDIVGWDVQLTTRASSEVVANLPWKTTANRTNVSPNFAYATLSIRHPPLPDNTTVLKVKLVIELSGSASELRINGLPHTITQGESRDPLSYTLSQQMLQDSSSVGDISFNSISTGHSGDTQVSTVAQRENLISSVSNRSPTAEKVILARVRRNYIYFSSLLQEPEAKWKRSSEAGGVTISQLDSIDPTLVVYRAEAVFVGVGLWDLFSAIVSPGARVYWDKVYEDAALLEDVNELTELWHWRSKPSWPVNARDVVLLKTVYKSPTTIHVFSFSTDDSQLFSSLPPVDPNVIRTQVDLQGWAIETLSPTTTLVTLLEQSDPRGWAGKSSIPQQMINTVAGVGEYAIKWGGPPINTRLANARCMDARYDHEKGNFRLEYEGCENRGSRASSVDTNPDPGTDESNLNEPSLSAKPSSISHIECEIRCDLDTWTQSLEVVVDPPPQTVSCLRRHKLSREGGGLWLTICHHMDLVDRDRILVIVRRGSTKDKGTVTLNGSKIKVDVEDLPENEIKTLMKMKRIKPPRIPLDQPPVLGLIKRRRQEWNDESDSDTSSNQTFAGVMRWAASAPRFPSPLTRIWTRAVEQTTATTTAAVNIASQSLGSKIVDEVPLPPSRPPMSYALSALTFLQKIDTRSISEDWTLLSNKGVPIYKKTFVDLSATVPVHRSSKVIEGISAEEIAKVVNDHSSRSVWDNRFDSSSTLQIFGKGSQTAFRVSRGGFPFRDRGFYIAHVTGRLLKSSDSLSTGQRTPNDTLHPHPMTIFCAFASFNPESIEASFDPTKYNPHNLPIGRVLIEGWILETLDPYTTESFAIPSTKCTYVTAVDYAGSIPIAYNSMLNASLPSIILSVEQFVKAYIGFPLIRLPAAALAISSESDEPITVSEQNSSCWVLENGDDLRSIIFQNSYVATKKFEAAILISARAIRDTLETPRPHAPLKLLPETPTSPSSNGPKRSLESSPVRPRTLSTPSRSLTLPGALRREGIRAIAASVNLETDIGPLDLLLGEITVDTKLYPNGYVITVKSSLRDAATYKNVVSLLSSLPSSSDLPILCSCYELPPTPLHSSGLNTDNSRRQLLRFTLPTAQYENNADDHLSLQNSAKPTWLLNLELYGAIIVISIVPTEDKQSKAAIVSFNGLALEVMKEKDSSRLLRKELDNERLGYLSKLSRTTIASGEDEVPKSLIEPIAVATALYKPDDAIPAIIADSPDTLSTEKPDLTRHASSGSLSNAANEDSHTPEQPDTIPQTGLLRLLNGYQNALFRRPTPNIDGSQKPGSTNSDNSTPSNVESKPSQIHITHTATKRLYPLSTVLIIGLISFLFGSLLRSLLTPADFIYMSKDLSEVDGERKGWREIKRIVELKQIIGGWDFLVGVVRRH</sequence>
<feature type="region of interest" description="Disordered" evidence="1">
    <location>
        <begin position="656"/>
        <end position="684"/>
    </location>
</feature>
<evidence type="ECO:0000256" key="1">
    <source>
        <dbReference type="SAM" id="MobiDB-lite"/>
    </source>
</evidence>
<accession>A0AAV5AG11</accession>
<dbReference type="SUPFAM" id="SSF55961">
    <property type="entry name" value="Bet v1-like"/>
    <property type="match status" value="3"/>
</dbReference>
<feature type="compositionally biased region" description="Polar residues" evidence="1">
    <location>
        <begin position="671"/>
        <end position="684"/>
    </location>
</feature>
<reference evidence="4" key="1">
    <citation type="submission" date="2021-10" db="EMBL/GenBank/DDBJ databases">
        <title>De novo Genome Assembly of Clathrus columnatus (Basidiomycota, Fungi) Using Illumina and Nanopore Sequence Data.</title>
        <authorList>
            <person name="Ogiso-Tanaka E."/>
            <person name="Itagaki H."/>
            <person name="Hosoya T."/>
            <person name="Hosaka K."/>
        </authorList>
    </citation>
    <scope>NUCLEOTIDE SEQUENCE</scope>
    <source>
        <strain evidence="4">MO-923</strain>
    </source>
</reference>
<comment type="caution">
    <text evidence="4">The sequence shown here is derived from an EMBL/GenBank/DDBJ whole genome shotgun (WGS) entry which is preliminary data.</text>
</comment>
<evidence type="ECO:0000259" key="3">
    <source>
        <dbReference type="PROSITE" id="PS50848"/>
    </source>
</evidence>
<feature type="compositionally biased region" description="Polar residues" evidence="1">
    <location>
        <begin position="1210"/>
        <end position="1219"/>
    </location>
</feature>
<feature type="domain" description="START" evidence="3">
    <location>
        <begin position="906"/>
        <end position="1110"/>
    </location>
</feature>
<dbReference type="GO" id="GO:0005737">
    <property type="term" value="C:cytoplasm"/>
    <property type="evidence" value="ECO:0007669"/>
    <property type="project" value="UniProtKB-ARBA"/>
</dbReference>
<feature type="region of interest" description="Disordered" evidence="1">
    <location>
        <begin position="1199"/>
        <end position="1240"/>
    </location>
</feature>
<protein>
    <recommendedName>
        <fullName evidence="3">START domain-containing protein</fullName>
    </recommendedName>
</protein>
<dbReference type="PANTHER" id="PTHR19308">
    <property type="entry name" value="PHOSPHATIDYLCHOLINE TRANSFER PROTEIN"/>
    <property type="match status" value="1"/>
</dbReference>
<feature type="region of interest" description="Disordered" evidence="1">
    <location>
        <begin position="1474"/>
        <end position="1511"/>
    </location>
</feature>
<feature type="transmembrane region" description="Helical" evidence="2">
    <location>
        <begin position="1570"/>
        <end position="1594"/>
    </location>
</feature>
<dbReference type="InterPro" id="IPR051213">
    <property type="entry name" value="START_lipid_transfer"/>
</dbReference>
<dbReference type="InterPro" id="IPR002913">
    <property type="entry name" value="START_lipid-bd_dom"/>
</dbReference>
<keyword evidence="2" id="KW-0472">Membrane</keyword>
<keyword evidence="2" id="KW-0812">Transmembrane</keyword>